<gene>
    <name evidence="2" type="ORF">PPL_10953</name>
</gene>
<evidence type="ECO:0000313" key="2">
    <source>
        <dbReference type="EMBL" id="EFA75449.1"/>
    </source>
</evidence>
<feature type="compositionally biased region" description="Polar residues" evidence="1">
    <location>
        <begin position="58"/>
        <end position="73"/>
    </location>
</feature>
<dbReference type="GeneID" id="31366422"/>
<sequence>MVNTGKRVIKSSPKCLCLCDKPTAARIPRHTRTKTRATPKSKAAKILCVPTKDRSNRNKGSTRACSSRRSQTEAPDAAPTVYAVSSPDAVPTVPA</sequence>
<dbReference type="InParanoid" id="D3BSI4"/>
<organism evidence="2 3">
    <name type="scientific">Heterostelium pallidum (strain ATCC 26659 / Pp 5 / PN500)</name>
    <name type="common">Cellular slime mold</name>
    <name type="synonym">Polysphondylium pallidum</name>
    <dbReference type="NCBI Taxonomy" id="670386"/>
    <lineage>
        <taxon>Eukaryota</taxon>
        <taxon>Amoebozoa</taxon>
        <taxon>Evosea</taxon>
        <taxon>Eumycetozoa</taxon>
        <taxon>Dictyostelia</taxon>
        <taxon>Acytosteliales</taxon>
        <taxon>Acytosteliaceae</taxon>
        <taxon>Heterostelium</taxon>
    </lineage>
</organism>
<dbReference type="Proteomes" id="UP000001396">
    <property type="component" value="Unassembled WGS sequence"/>
</dbReference>
<dbReference type="EMBL" id="ADBJ01000054">
    <property type="protein sequence ID" value="EFA75449.1"/>
    <property type="molecule type" value="Genomic_DNA"/>
</dbReference>
<feature type="non-terminal residue" evidence="2">
    <location>
        <position position="95"/>
    </location>
</feature>
<name>D3BSI4_HETP5</name>
<feature type="compositionally biased region" description="Basic residues" evidence="1">
    <location>
        <begin position="28"/>
        <end position="43"/>
    </location>
</feature>
<evidence type="ECO:0000313" key="3">
    <source>
        <dbReference type="Proteomes" id="UP000001396"/>
    </source>
</evidence>
<protein>
    <submittedName>
        <fullName evidence="2">Uncharacterized protein</fullName>
    </submittedName>
</protein>
<dbReference type="AlphaFoldDB" id="D3BSI4"/>
<feature type="region of interest" description="Disordered" evidence="1">
    <location>
        <begin position="28"/>
        <end position="95"/>
    </location>
</feature>
<proteinExistence type="predicted"/>
<evidence type="ECO:0000256" key="1">
    <source>
        <dbReference type="SAM" id="MobiDB-lite"/>
    </source>
</evidence>
<reference evidence="2 3" key="1">
    <citation type="journal article" date="2011" name="Genome Res.">
        <title>Phylogeny-wide analysis of social amoeba genomes highlights ancient origins for complex intercellular communication.</title>
        <authorList>
            <person name="Heidel A.J."/>
            <person name="Lawal H.M."/>
            <person name="Felder M."/>
            <person name="Schilde C."/>
            <person name="Helps N.R."/>
            <person name="Tunggal B."/>
            <person name="Rivero F."/>
            <person name="John U."/>
            <person name="Schleicher M."/>
            <person name="Eichinger L."/>
            <person name="Platzer M."/>
            <person name="Noegel A.A."/>
            <person name="Schaap P."/>
            <person name="Gloeckner G."/>
        </authorList>
    </citation>
    <scope>NUCLEOTIDE SEQUENCE [LARGE SCALE GENOMIC DNA]</scope>
    <source>
        <strain evidence="3">ATCC 26659 / Pp 5 / PN500</strain>
    </source>
</reference>
<comment type="caution">
    <text evidence="2">The sequence shown here is derived from an EMBL/GenBank/DDBJ whole genome shotgun (WGS) entry which is preliminary data.</text>
</comment>
<keyword evidence="3" id="KW-1185">Reference proteome</keyword>
<accession>D3BSI4</accession>
<dbReference type="RefSeq" id="XP_020427583.1">
    <property type="nucleotide sequence ID" value="XM_020581713.1"/>
</dbReference>